<dbReference type="Gene3D" id="3.40.50.720">
    <property type="entry name" value="NAD(P)-binding Rossmann-like Domain"/>
    <property type="match status" value="1"/>
</dbReference>
<dbReference type="Pfam" id="PF01488">
    <property type="entry name" value="Shikimate_DH"/>
    <property type="match status" value="1"/>
</dbReference>
<evidence type="ECO:0000313" key="6">
    <source>
        <dbReference type="Proteomes" id="UP000094336"/>
    </source>
</evidence>
<dbReference type="Pfam" id="PF01202">
    <property type="entry name" value="SKI"/>
    <property type="match status" value="1"/>
</dbReference>
<proteinExistence type="inferred from homology"/>
<dbReference type="PANTHER" id="PTHR21089">
    <property type="entry name" value="SHIKIMATE DEHYDROGENASE"/>
    <property type="match status" value="1"/>
</dbReference>
<accession>A0A1E3R041</accession>
<dbReference type="OrthoDB" id="197068at2759"/>
<reference evidence="6" key="1">
    <citation type="submission" date="2016-05" db="EMBL/GenBank/DDBJ databases">
        <title>Comparative genomics of biotechnologically important yeasts.</title>
        <authorList>
            <consortium name="DOE Joint Genome Institute"/>
            <person name="Riley R."/>
            <person name="Haridas S."/>
            <person name="Wolfe K.H."/>
            <person name="Lopes M.R."/>
            <person name="Hittinger C.T."/>
            <person name="Goker M."/>
            <person name="Salamov A."/>
            <person name="Wisecaver J."/>
            <person name="Long T.M."/>
            <person name="Aerts A.L."/>
            <person name="Barry K."/>
            <person name="Choi C."/>
            <person name="Clum A."/>
            <person name="Coughlan A.Y."/>
            <person name="Deshpande S."/>
            <person name="Douglass A.P."/>
            <person name="Hanson S.J."/>
            <person name="Klenk H.-P."/>
            <person name="Labutti K."/>
            <person name="Lapidus A."/>
            <person name="Lindquist E."/>
            <person name="Lipzen A."/>
            <person name="Meier-Kolthoff J.P."/>
            <person name="Ohm R.A."/>
            <person name="Otillar R.P."/>
            <person name="Pangilinan J."/>
            <person name="Peng Y."/>
            <person name="Rokas A."/>
            <person name="Rosa C.A."/>
            <person name="Scheuner C."/>
            <person name="Sibirny A.A."/>
            <person name="Slot J.C."/>
            <person name="Stielow J.B."/>
            <person name="Sun H."/>
            <person name="Kurtzman C.P."/>
            <person name="Blackwell M."/>
            <person name="Grigoriev I.V."/>
            <person name="Jeffries T.W."/>
        </authorList>
    </citation>
    <scope>NUCLEOTIDE SEQUENCE [LARGE SCALE GENOMIC DNA]</scope>
    <source>
        <strain evidence="6">NRRL Y-12698</strain>
    </source>
</reference>
<dbReference type="Gene3D" id="3.40.50.300">
    <property type="entry name" value="P-loop containing nucleotide triphosphate hydrolases"/>
    <property type="match status" value="1"/>
</dbReference>
<comment type="similarity">
    <text evidence="1">In the 2nd section; belongs to the type-I 3-dehydroquinase family.</text>
</comment>
<dbReference type="SUPFAM" id="SSF52540">
    <property type="entry name" value="P-loop containing nucleoside triphosphate hydrolases"/>
    <property type="match status" value="1"/>
</dbReference>
<dbReference type="AlphaFoldDB" id="A0A1E3R041"/>
<comment type="similarity">
    <text evidence="2">In the N-terminal section; belongs to the shikimate kinase family.</text>
</comment>
<evidence type="ECO:0000259" key="3">
    <source>
        <dbReference type="Pfam" id="PF01488"/>
    </source>
</evidence>
<dbReference type="Proteomes" id="UP000094336">
    <property type="component" value="Unassembled WGS sequence"/>
</dbReference>
<evidence type="ECO:0000256" key="1">
    <source>
        <dbReference type="ARBA" id="ARBA00006477"/>
    </source>
</evidence>
<evidence type="ECO:0000259" key="4">
    <source>
        <dbReference type="Pfam" id="PF08501"/>
    </source>
</evidence>
<dbReference type="GeneID" id="30149315"/>
<protein>
    <submittedName>
        <fullName evidence="5">Uncharacterized protein</fullName>
    </submittedName>
</protein>
<dbReference type="InterPro" id="IPR046346">
    <property type="entry name" value="Aminoacid_DH-like_N_sf"/>
</dbReference>
<keyword evidence="6" id="KW-1185">Reference proteome</keyword>
<dbReference type="PANTHER" id="PTHR21089:SF1">
    <property type="entry name" value="BIFUNCTIONAL 3-DEHYDROQUINATE DEHYDRATASE_SHIKIMATE DEHYDROGENASE, CHLOROPLASTIC"/>
    <property type="match status" value="1"/>
</dbReference>
<evidence type="ECO:0000313" key="5">
    <source>
        <dbReference type="EMBL" id="ODQ83263.1"/>
    </source>
</evidence>
<dbReference type="InterPro" id="IPR013785">
    <property type="entry name" value="Aldolase_TIM"/>
</dbReference>
<evidence type="ECO:0000256" key="2">
    <source>
        <dbReference type="ARBA" id="ARBA00009349"/>
    </source>
</evidence>
<dbReference type="SUPFAM" id="SSF51735">
    <property type="entry name" value="NAD(P)-binding Rossmann-fold domains"/>
    <property type="match status" value="1"/>
</dbReference>
<dbReference type="GO" id="GO:0004764">
    <property type="term" value="F:shikimate 3-dehydrogenase (NADP+) activity"/>
    <property type="evidence" value="ECO:0007669"/>
    <property type="project" value="InterPro"/>
</dbReference>
<gene>
    <name evidence="5" type="ORF">BABINDRAFT_29807</name>
</gene>
<dbReference type="GO" id="GO:0003855">
    <property type="term" value="F:3-dehydroquinate dehydratase activity"/>
    <property type="evidence" value="ECO:0007669"/>
    <property type="project" value="InterPro"/>
</dbReference>
<sequence length="815" mass="89264">MSGSNTPLTSLSEFSKELSPAVRYTPSIVLLGMRGVGKSTLAVMASAALRYRYVDLERCVSQATGLAESAFIQKHSLSEYRAREYEIIRRALELNTHGCILVLSASCVDHRDTVLLLVEYGRAHPVIHIECEESRILNYIRYDGLFEKGCNLVQTKFQHYKQCLNFDYFNLQSMLDLDESNRSTRDTSGVNVLALKAAETDFIRFLSFIVAGTPFAHTGAHILAPELTSHSCAVQLPFPEVIEMEILVGQMTVGADAIEVVVDVVRLLEYGMPTRSVDEYVARVRRSSPVPVILTLGFELATPLSPTDIDRLKVVYFNLLNSGIRLAVDYLSVDLRLAYDSPFIRGEEGYFLLNEISSNSCNTKIIGSYAAHNASVGFWKSTVPIEVCGLAEDLGCDIVRISKEAEEFGENFAVVEFLTSATLRSSDSMLITAFNTGELGRLSKVFNPALTPVKPSIGSPHPFLAAQASAGQVLAGKKPLFCVAPSDISARDLQLALHAAFVTPKLHFYIMGLSIAGSLSPLMHNAAYAVLGLPHHHQCYQTSDVADLQMLIRSPGFGGCGISMPFKLQAIDYVDEVSEHVRRIGALNTIVAARGADVRAPARLLGENTDWLGIQKIVLENISPINAVTEAKTALVLGAGGMARASLYALISLGFRKIFLYNRTEENARDLAAHFNRQSPLRFGRAFPQLHHFEIVVLRDLALARDAPPVGFSWPTVIVHCIPGKDSDGALVNFELPEVWFDSPAGGVFMETGNDPLCSRVLIRARTFASRGWVAVNGLGFLHAQAIAQFRMQTGKLAPSLVMKELLTKHFLAGQ</sequence>
<dbReference type="Pfam" id="PF08501">
    <property type="entry name" value="Shikimate_dh_N"/>
    <property type="match status" value="1"/>
</dbReference>
<dbReference type="GO" id="GO:0009423">
    <property type="term" value="P:chorismate biosynthetic process"/>
    <property type="evidence" value="ECO:0007669"/>
    <property type="project" value="TreeGrafter"/>
</dbReference>
<dbReference type="SUPFAM" id="SSF51569">
    <property type="entry name" value="Aldolase"/>
    <property type="match status" value="1"/>
</dbReference>
<dbReference type="InterPro" id="IPR006151">
    <property type="entry name" value="Shikm_DH/Glu-tRNA_Rdtase"/>
</dbReference>
<dbReference type="Gene3D" id="3.40.50.10860">
    <property type="entry name" value="Leucine Dehydrogenase, chain A, domain 1"/>
    <property type="match status" value="1"/>
</dbReference>
<feature type="domain" description="Shikimate dehydrogenase substrate binding N-terminal" evidence="4">
    <location>
        <begin position="510"/>
        <end position="590"/>
    </location>
</feature>
<dbReference type="EMBL" id="KV454426">
    <property type="protein sequence ID" value="ODQ83263.1"/>
    <property type="molecule type" value="Genomic_DNA"/>
</dbReference>
<dbReference type="InterPro" id="IPR027417">
    <property type="entry name" value="P-loop_NTPase"/>
</dbReference>
<dbReference type="CDD" id="cd01065">
    <property type="entry name" value="NAD_bind_Shikimate_DH"/>
    <property type="match status" value="1"/>
</dbReference>
<dbReference type="GO" id="GO:0019632">
    <property type="term" value="P:shikimate metabolic process"/>
    <property type="evidence" value="ECO:0007669"/>
    <property type="project" value="TreeGrafter"/>
</dbReference>
<feature type="domain" description="Quinate/shikimate 5-dehydrogenase/glutamyl-tRNA reductase" evidence="3">
    <location>
        <begin position="630"/>
        <end position="697"/>
    </location>
</feature>
<dbReference type="InterPro" id="IPR001381">
    <property type="entry name" value="DHquinase_I"/>
</dbReference>
<dbReference type="InterPro" id="IPR022893">
    <property type="entry name" value="Shikimate_DH_fam"/>
</dbReference>
<organism evidence="5 6">
    <name type="scientific">Babjeviella inositovora NRRL Y-12698</name>
    <dbReference type="NCBI Taxonomy" id="984486"/>
    <lineage>
        <taxon>Eukaryota</taxon>
        <taxon>Fungi</taxon>
        <taxon>Dikarya</taxon>
        <taxon>Ascomycota</taxon>
        <taxon>Saccharomycotina</taxon>
        <taxon>Pichiomycetes</taxon>
        <taxon>Serinales incertae sedis</taxon>
        <taxon>Babjeviella</taxon>
    </lineage>
</organism>
<dbReference type="PRINTS" id="PR01100">
    <property type="entry name" value="SHIKIMTKNASE"/>
</dbReference>
<dbReference type="Pfam" id="PF01487">
    <property type="entry name" value="DHquinase_I"/>
    <property type="match status" value="1"/>
</dbReference>
<dbReference type="InterPro" id="IPR013708">
    <property type="entry name" value="Shikimate_DH-bd_N"/>
</dbReference>
<dbReference type="InterPro" id="IPR031322">
    <property type="entry name" value="Shikimate/glucono_kinase"/>
</dbReference>
<name>A0A1E3R041_9ASCO</name>
<dbReference type="Gene3D" id="3.20.20.70">
    <property type="entry name" value="Aldolase class I"/>
    <property type="match status" value="1"/>
</dbReference>
<dbReference type="InterPro" id="IPR036291">
    <property type="entry name" value="NAD(P)-bd_dom_sf"/>
</dbReference>
<dbReference type="RefSeq" id="XP_018988591.1">
    <property type="nucleotide sequence ID" value="XM_019131462.1"/>
</dbReference>
<dbReference type="CDD" id="cd00502">
    <property type="entry name" value="DHQase_I"/>
    <property type="match status" value="1"/>
</dbReference>
<dbReference type="STRING" id="984486.A0A1E3R041"/>
<dbReference type="SUPFAM" id="SSF53223">
    <property type="entry name" value="Aminoacid dehydrogenase-like, N-terminal domain"/>
    <property type="match status" value="1"/>
</dbReference>